<name>A0ABD6EUC9_9BILA</name>
<dbReference type="AlphaFoldDB" id="A0ABD6EUC9"/>
<proteinExistence type="predicted"/>
<feature type="region of interest" description="Disordered" evidence="1">
    <location>
        <begin position="1"/>
        <end position="48"/>
    </location>
</feature>
<dbReference type="Proteomes" id="UP001608902">
    <property type="component" value="Unassembled WGS sequence"/>
</dbReference>
<organism evidence="2 3">
    <name type="scientific">Gnathostoma spinigerum</name>
    <dbReference type="NCBI Taxonomy" id="75299"/>
    <lineage>
        <taxon>Eukaryota</taxon>
        <taxon>Metazoa</taxon>
        <taxon>Ecdysozoa</taxon>
        <taxon>Nematoda</taxon>
        <taxon>Chromadorea</taxon>
        <taxon>Rhabditida</taxon>
        <taxon>Spirurina</taxon>
        <taxon>Gnathostomatomorpha</taxon>
        <taxon>Gnathostomatoidea</taxon>
        <taxon>Gnathostomatidae</taxon>
        <taxon>Gnathostoma</taxon>
    </lineage>
</organism>
<gene>
    <name evidence="2" type="ORF">AB6A40_010267</name>
</gene>
<evidence type="ECO:0000313" key="3">
    <source>
        <dbReference type="Proteomes" id="UP001608902"/>
    </source>
</evidence>
<accession>A0ABD6EUC9</accession>
<dbReference type="EMBL" id="JBGFUD010012789">
    <property type="protein sequence ID" value="MFH4983558.1"/>
    <property type="molecule type" value="Genomic_DNA"/>
</dbReference>
<evidence type="ECO:0000256" key="1">
    <source>
        <dbReference type="SAM" id="MobiDB-lite"/>
    </source>
</evidence>
<protein>
    <submittedName>
        <fullName evidence="2">Uncharacterized protein</fullName>
    </submittedName>
</protein>
<reference evidence="2 3" key="1">
    <citation type="submission" date="2024-08" db="EMBL/GenBank/DDBJ databases">
        <title>Gnathostoma spinigerum genome.</title>
        <authorList>
            <person name="Gonzalez-Bertolin B."/>
            <person name="Monzon S."/>
            <person name="Zaballos A."/>
            <person name="Jimenez P."/>
            <person name="Dekumyoy P."/>
            <person name="Varona S."/>
            <person name="Cuesta I."/>
            <person name="Sumanam S."/>
            <person name="Adisakwattana P."/>
            <person name="Gasser R.B."/>
            <person name="Hernandez-Gonzalez A."/>
            <person name="Young N.D."/>
            <person name="Perteguer M.J."/>
        </authorList>
    </citation>
    <scope>NUCLEOTIDE SEQUENCE [LARGE SCALE GENOMIC DNA]</scope>
    <source>
        <strain evidence="2">AL3</strain>
        <tissue evidence="2">Liver</tissue>
    </source>
</reference>
<keyword evidence="3" id="KW-1185">Reference proteome</keyword>
<evidence type="ECO:0000313" key="2">
    <source>
        <dbReference type="EMBL" id="MFH4983558.1"/>
    </source>
</evidence>
<sequence length="142" mass="16154">MNAPKESTPSEDKNTAKVIRGQQSSRYPKQLSKDSTHQPTYRTKTARTKIKTSSRSICCVLRRQNERELLPAKSLSESAITDLRSRQGAAVGEGNLPLYPYVNRRKKRIHQNSSVSCDGRIVSYMSLSFRIFLNNIDSETKY</sequence>
<comment type="caution">
    <text evidence="2">The sequence shown here is derived from an EMBL/GenBank/DDBJ whole genome shotgun (WGS) entry which is preliminary data.</text>
</comment>